<name>A0AAV5GIA5_9BASI</name>
<protein>
    <recommendedName>
        <fullName evidence="4">F-box domain-containing protein</fullName>
    </recommendedName>
</protein>
<feature type="compositionally biased region" description="Low complexity" evidence="1">
    <location>
        <begin position="349"/>
        <end position="369"/>
    </location>
</feature>
<evidence type="ECO:0008006" key="4">
    <source>
        <dbReference type="Google" id="ProtNLM"/>
    </source>
</evidence>
<dbReference type="Proteomes" id="UP001342314">
    <property type="component" value="Unassembled WGS sequence"/>
</dbReference>
<feature type="region of interest" description="Disordered" evidence="1">
    <location>
        <begin position="342"/>
        <end position="369"/>
    </location>
</feature>
<organism evidence="2 3">
    <name type="scientific">Rhodotorula paludigena</name>
    <dbReference type="NCBI Taxonomy" id="86838"/>
    <lineage>
        <taxon>Eukaryota</taxon>
        <taxon>Fungi</taxon>
        <taxon>Dikarya</taxon>
        <taxon>Basidiomycota</taxon>
        <taxon>Pucciniomycotina</taxon>
        <taxon>Microbotryomycetes</taxon>
        <taxon>Sporidiobolales</taxon>
        <taxon>Sporidiobolaceae</taxon>
        <taxon>Rhodotorula</taxon>
    </lineage>
</organism>
<sequence>MALPDELLRCVFLHVFKEVHDEQTMRLMETSPRYGRFNRFWQLTPERPAGVLAPTSCILLNRRVYAVSKSAWRTSYVLHVSCKVQQDVKGVKELLLAPAQGIDWYASRYDREQKSPPELQLDLARFQNIHTLRFIYREMIPKAFTDALAQLPHLHTLHFVQDEGYRMCTEDTTFSLATATRSLRVLVMDGFYSTTKALFPRGLPPLEELFLIEQGLYSHIPWHLVPVVHLFTTKGYFRDTNIMHEPDARYYEEAVPDLLEVLQDGPSLVRLDFLEVLSIEAWDTIELCMPHVVHILLDEQCTGVSWMQDSCNHLEIPPFLAHFPSLETLEMAGFSLLHPAEAPVRSRRGTPSTSSPSEGPAVDESAAALDPAELADPAQLAAGRSRLADLLRWLAA</sequence>
<reference evidence="2 3" key="1">
    <citation type="submission" date="2021-12" db="EMBL/GenBank/DDBJ databases">
        <title>High titer production of polyol ester of fatty acids by Rhodotorula paludigena BS15 towards product separation-free biomass refinery.</title>
        <authorList>
            <person name="Mano J."/>
            <person name="Ono H."/>
            <person name="Tanaka T."/>
            <person name="Naito K."/>
            <person name="Sushida H."/>
            <person name="Ike M."/>
            <person name="Tokuyasu K."/>
            <person name="Kitaoka M."/>
        </authorList>
    </citation>
    <scope>NUCLEOTIDE SEQUENCE [LARGE SCALE GENOMIC DNA]</scope>
    <source>
        <strain evidence="2 3">BS15</strain>
    </source>
</reference>
<evidence type="ECO:0000256" key="1">
    <source>
        <dbReference type="SAM" id="MobiDB-lite"/>
    </source>
</evidence>
<dbReference type="EMBL" id="BQKY01000004">
    <property type="protein sequence ID" value="GJN88924.1"/>
    <property type="molecule type" value="Genomic_DNA"/>
</dbReference>
<evidence type="ECO:0000313" key="3">
    <source>
        <dbReference type="Proteomes" id="UP001342314"/>
    </source>
</evidence>
<dbReference type="InterPro" id="IPR032675">
    <property type="entry name" value="LRR_dom_sf"/>
</dbReference>
<dbReference type="Gene3D" id="3.80.10.10">
    <property type="entry name" value="Ribonuclease Inhibitor"/>
    <property type="match status" value="1"/>
</dbReference>
<gene>
    <name evidence="2" type="ORF">Rhopal_001895-T1</name>
</gene>
<comment type="caution">
    <text evidence="2">The sequence shown here is derived from an EMBL/GenBank/DDBJ whole genome shotgun (WGS) entry which is preliminary data.</text>
</comment>
<accession>A0AAV5GIA5</accession>
<dbReference type="AlphaFoldDB" id="A0AAV5GIA5"/>
<proteinExistence type="predicted"/>
<keyword evidence="3" id="KW-1185">Reference proteome</keyword>
<evidence type="ECO:0000313" key="2">
    <source>
        <dbReference type="EMBL" id="GJN88924.1"/>
    </source>
</evidence>
<dbReference type="SUPFAM" id="SSF52047">
    <property type="entry name" value="RNI-like"/>
    <property type="match status" value="1"/>
</dbReference>